<feature type="chain" id="PRO_5026904133" evidence="1">
    <location>
        <begin position="20"/>
        <end position="920"/>
    </location>
</feature>
<keyword evidence="2" id="KW-1185">Reference proteome</keyword>
<dbReference type="PANTHER" id="PTHR47537:SF3">
    <property type="entry name" value="CUB DOMAIN-CONTAINING PROTEIN"/>
    <property type="match status" value="1"/>
</dbReference>
<name>A0A6J2KIM7_BOMMA</name>
<accession>A0A6J2KIM7</accession>
<dbReference type="KEGG" id="bman:114251372"/>
<protein>
    <submittedName>
        <fullName evidence="3">Uncharacterized protein LOC114251372</fullName>
    </submittedName>
</protein>
<dbReference type="GeneID" id="114251372"/>
<gene>
    <name evidence="3" type="primary">LOC114251372</name>
</gene>
<dbReference type="SUPFAM" id="SSF49854">
    <property type="entry name" value="Spermadhesin, CUB domain"/>
    <property type="match status" value="1"/>
</dbReference>
<keyword evidence="1" id="KW-0732">Signal</keyword>
<sequence>MRRPLALLLVAAASVAVSAQIAWTPIFLDGSSQVDLWTQSSSGCACPGEGGEECACCVRDGACPCGDIAPARCSQCGLEQYCANSKIIIVLKKPCLTPKKAFSISPIFSVKKEERKEKDHFVFPVLIIEYLCNIPRVIWRQQGWKSSIEENDTSRLDKSFCFGMHQFGVPWGTAGFGTALAATTVCIRYSFNLLGCDHNKLQSESAFCVGGWIQLSSASAVRTDSVAETRLCGANERYTPPVVLFADHGAALLEFRIIEKTVRSQFLAFFSFTSLSNTQGVGFHPSGGSRIPHTGENSENVRQTSICQSYSYAPMLMAICKNFSNAHNDCMNHCTWDYLTLRAGSSPSAPLLASLCSERMATLEHPGPNLLLEFKSGPLVPPYDYNGFIAKLEFIERLDSSGAPPTVLPASPPLAALTHLLDNGDAALDALGSNEVFANSGGRIGCGAIVRGYGPGGLRSGHFDTRATTWRTQCTVHLIGAATDVVQVSLFNYNLRLQGCRSHIEILEGLHEFSSRERDRSEKGDRALLKVCGPAAREARDPSGRFLIRQAVTSKGANLTIMVRRALSQNAEEEEFVDGAFAFHDEQHEGTASPDATCASTHYGLAAPAHGGVSAPSHHHIFWNIEERLLCTHRFIPASNQSVTVEIQRLDRMWSAEPTGTTGASGCRTACGDAGCECRAQTPLHYHDHVALVAGDGTHLSCLCGDFQAAWLPVVVRSWTSVRLEYSVAHYTYASRGFDYAAAYSFNDDAMCGQRTFTTHSGEISSKNVSVTGSLNEFFYQQCTWVLDSNVERQLFIDITSEQDKSCGSWNITLHEWSGAGAHSDAGLSGAAGDLLYTFCARHKNHTYTLPWRLNTLVIRLVALSRQQPLYTIRWRSQVVRANNRLGPPTPVPAASAAGNGLTISYILYCVLYCILQYAL</sequence>
<reference evidence="3" key="1">
    <citation type="submission" date="2025-08" db="UniProtKB">
        <authorList>
            <consortium name="RefSeq"/>
        </authorList>
    </citation>
    <scope>IDENTIFICATION</scope>
    <source>
        <tissue evidence="3">Silk gland</tissue>
    </source>
</reference>
<dbReference type="Gene3D" id="2.60.120.290">
    <property type="entry name" value="Spermadhesin, CUB domain"/>
    <property type="match status" value="1"/>
</dbReference>
<evidence type="ECO:0000313" key="3">
    <source>
        <dbReference type="RefSeq" id="XP_028041403.1"/>
    </source>
</evidence>
<dbReference type="AlphaFoldDB" id="A0A6J2KIM7"/>
<proteinExistence type="predicted"/>
<dbReference type="InterPro" id="IPR053207">
    <property type="entry name" value="Non-NMDA_GluR_Accessory"/>
</dbReference>
<feature type="signal peptide" evidence="1">
    <location>
        <begin position="1"/>
        <end position="19"/>
    </location>
</feature>
<dbReference type="RefSeq" id="XP_028041403.1">
    <property type="nucleotide sequence ID" value="XM_028185602.1"/>
</dbReference>
<dbReference type="GO" id="GO:0005886">
    <property type="term" value="C:plasma membrane"/>
    <property type="evidence" value="ECO:0007669"/>
    <property type="project" value="TreeGrafter"/>
</dbReference>
<dbReference type="OrthoDB" id="10063988at2759"/>
<evidence type="ECO:0000256" key="1">
    <source>
        <dbReference type="SAM" id="SignalP"/>
    </source>
</evidence>
<evidence type="ECO:0000313" key="2">
    <source>
        <dbReference type="Proteomes" id="UP000504629"/>
    </source>
</evidence>
<dbReference type="PANTHER" id="PTHR47537">
    <property type="entry name" value="CUBILIN"/>
    <property type="match status" value="1"/>
</dbReference>
<dbReference type="Proteomes" id="UP000504629">
    <property type="component" value="Unplaced"/>
</dbReference>
<organism evidence="2 3">
    <name type="scientific">Bombyx mandarina</name>
    <name type="common">Wild silk moth</name>
    <name type="synonym">Wild silkworm</name>
    <dbReference type="NCBI Taxonomy" id="7092"/>
    <lineage>
        <taxon>Eukaryota</taxon>
        <taxon>Metazoa</taxon>
        <taxon>Ecdysozoa</taxon>
        <taxon>Arthropoda</taxon>
        <taxon>Hexapoda</taxon>
        <taxon>Insecta</taxon>
        <taxon>Pterygota</taxon>
        <taxon>Neoptera</taxon>
        <taxon>Endopterygota</taxon>
        <taxon>Lepidoptera</taxon>
        <taxon>Glossata</taxon>
        <taxon>Ditrysia</taxon>
        <taxon>Bombycoidea</taxon>
        <taxon>Bombycidae</taxon>
        <taxon>Bombycinae</taxon>
        <taxon>Bombyx</taxon>
    </lineage>
</organism>
<dbReference type="InterPro" id="IPR035914">
    <property type="entry name" value="Sperma_CUB_dom_sf"/>
</dbReference>